<gene>
    <name evidence="11" type="ORF">B8X00_07855</name>
</gene>
<name>A0A269XXP5_9PROT</name>
<comment type="caution">
    <text evidence="11">The sequence shown here is derived from an EMBL/GenBank/DDBJ whole genome shotgun (WGS) entry which is preliminary data.</text>
</comment>
<dbReference type="InterPro" id="IPR042122">
    <property type="entry name" value="Ser_AcTrfase_N_sf"/>
</dbReference>
<comment type="catalytic activity">
    <reaction evidence="9">
        <text>L-serine + acetyl-CoA = O-acetyl-L-serine + CoA</text>
        <dbReference type="Rhea" id="RHEA:24560"/>
        <dbReference type="ChEBI" id="CHEBI:33384"/>
        <dbReference type="ChEBI" id="CHEBI:57287"/>
        <dbReference type="ChEBI" id="CHEBI:57288"/>
        <dbReference type="ChEBI" id="CHEBI:58340"/>
        <dbReference type="EC" id="2.3.1.30"/>
    </reaction>
</comment>
<dbReference type="InterPro" id="IPR010493">
    <property type="entry name" value="Ser_AcTrfase_N"/>
</dbReference>
<keyword evidence="5" id="KW-0028">Amino-acid biosynthesis</keyword>
<evidence type="ECO:0000259" key="10">
    <source>
        <dbReference type="SMART" id="SM00971"/>
    </source>
</evidence>
<evidence type="ECO:0000256" key="6">
    <source>
        <dbReference type="ARBA" id="ARBA00022679"/>
    </source>
</evidence>
<evidence type="ECO:0000256" key="1">
    <source>
        <dbReference type="ARBA" id="ARBA00004876"/>
    </source>
</evidence>
<evidence type="ECO:0000256" key="7">
    <source>
        <dbReference type="ARBA" id="ARBA00022737"/>
    </source>
</evidence>
<evidence type="ECO:0000256" key="2">
    <source>
        <dbReference type="ARBA" id="ARBA00007274"/>
    </source>
</evidence>
<dbReference type="SUPFAM" id="SSF51161">
    <property type="entry name" value="Trimeric LpxA-like enzymes"/>
    <property type="match status" value="1"/>
</dbReference>
<dbReference type="AlphaFoldDB" id="A0A269XXP5"/>
<dbReference type="RefSeq" id="WP_095349739.1">
    <property type="nucleotide sequence ID" value="NZ_JBDNMF010000005.1"/>
</dbReference>
<accession>A0A269XXP5</accession>
<dbReference type="EC" id="2.3.1.30" evidence="3"/>
<evidence type="ECO:0000256" key="9">
    <source>
        <dbReference type="ARBA" id="ARBA00049486"/>
    </source>
</evidence>
<dbReference type="Proteomes" id="UP000216151">
    <property type="component" value="Unassembled WGS sequence"/>
</dbReference>
<evidence type="ECO:0000313" key="11">
    <source>
        <dbReference type="EMBL" id="PAK78062.1"/>
    </source>
</evidence>
<dbReference type="InterPro" id="IPR001451">
    <property type="entry name" value="Hexapep"/>
</dbReference>
<keyword evidence="7" id="KW-0677">Repeat</keyword>
<keyword evidence="12" id="KW-1185">Reference proteome</keyword>
<dbReference type="NCBIfam" id="NF041874">
    <property type="entry name" value="EPS_EpsC"/>
    <property type="match status" value="1"/>
</dbReference>
<proteinExistence type="inferred from homology"/>
<evidence type="ECO:0000256" key="8">
    <source>
        <dbReference type="ARBA" id="ARBA00023315"/>
    </source>
</evidence>
<dbReference type="InterPro" id="IPR053376">
    <property type="entry name" value="Serine_acetyltransferase"/>
</dbReference>
<dbReference type="PANTHER" id="PTHR42811">
    <property type="entry name" value="SERINE ACETYLTRANSFERASE"/>
    <property type="match status" value="1"/>
</dbReference>
<dbReference type="UniPathway" id="UPA00136">
    <property type="reaction ID" value="UER00199"/>
</dbReference>
<feature type="domain" description="Serine acetyltransferase N-terminal" evidence="10">
    <location>
        <begin position="24"/>
        <end position="118"/>
    </location>
</feature>
<dbReference type="GO" id="GO:0005737">
    <property type="term" value="C:cytoplasm"/>
    <property type="evidence" value="ECO:0007669"/>
    <property type="project" value="InterPro"/>
</dbReference>
<dbReference type="CDD" id="cd03354">
    <property type="entry name" value="LbH_SAT"/>
    <property type="match status" value="1"/>
</dbReference>
<dbReference type="Pfam" id="PF00132">
    <property type="entry name" value="Hexapep"/>
    <property type="match status" value="1"/>
</dbReference>
<protein>
    <recommendedName>
        <fullName evidence="4">Serine acetyltransferase</fullName>
        <ecNumber evidence="3">2.3.1.30</ecNumber>
    </recommendedName>
</protein>
<dbReference type="OrthoDB" id="9801456at2"/>
<dbReference type="Gene3D" id="1.10.3130.10">
    <property type="entry name" value="serine acetyltransferase, domain 1"/>
    <property type="match status" value="1"/>
</dbReference>
<dbReference type="GO" id="GO:0006535">
    <property type="term" value="P:cysteine biosynthetic process from serine"/>
    <property type="evidence" value="ECO:0007669"/>
    <property type="project" value="InterPro"/>
</dbReference>
<dbReference type="InterPro" id="IPR018357">
    <property type="entry name" value="Hexapep_transf_CS"/>
</dbReference>
<dbReference type="InterPro" id="IPR045304">
    <property type="entry name" value="LbH_SAT"/>
</dbReference>
<evidence type="ECO:0000256" key="5">
    <source>
        <dbReference type="ARBA" id="ARBA00022605"/>
    </source>
</evidence>
<dbReference type="PROSITE" id="PS00101">
    <property type="entry name" value="HEXAPEP_TRANSFERASES"/>
    <property type="match status" value="1"/>
</dbReference>
<comment type="similarity">
    <text evidence="2">Belongs to the transferase hexapeptide repeat family.</text>
</comment>
<reference evidence="11 12" key="1">
    <citation type="submission" date="2017-04" db="EMBL/GenBank/DDBJ databases">
        <title>Kefir bacterial isolates.</title>
        <authorList>
            <person name="Kim Y."/>
            <person name="Blasche S."/>
            <person name="Patil K.R."/>
        </authorList>
    </citation>
    <scope>NUCLEOTIDE SEQUENCE [LARGE SCALE GENOMIC DNA]</scope>
    <source>
        <strain evidence="11 12">KR</strain>
    </source>
</reference>
<dbReference type="Pfam" id="PF06426">
    <property type="entry name" value="SATase_N"/>
    <property type="match status" value="1"/>
</dbReference>
<evidence type="ECO:0000256" key="4">
    <source>
        <dbReference type="ARBA" id="ARBA00018522"/>
    </source>
</evidence>
<organism evidence="11 12">
    <name type="scientific">Acetobacter fabarum</name>
    <dbReference type="NCBI Taxonomy" id="483199"/>
    <lineage>
        <taxon>Bacteria</taxon>
        <taxon>Pseudomonadati</taxon>
        <taxon>Pseudomonadota</taxon>
        <taxon>Alphaproteobacteria</taxon>
        <taxon>Acetobacterales</taxon>
        <taxon>Acetobacteraceae</taxon>
        <taxon>Acetobacter</taxon>
    </lineage>
</organism>
<keyword evidence="6" id="KW-0808">Transferase</keyword>
<dbReference type="Gene3D" id="2.160.10.10">
    <property type="entry name" value="Hexapeptide repeat proteins"/>
    <property type="match status" value="1"/>
</dbReference>
<evidence type="ECO:0000313" key="12">
    <source>
        <dbReference type="Proteomes" id="UP000216151"/>
    </source>
</evidence>
<dbReference type="EMBL" id="NCXK01000008">
    <property type="protein sequence ID" value="PAK78062.1"/>
    <property type="molecule type" value="Genomic_DNA"/>
</dbReference>
<comment type="pathway">
    <text evidence="1">Amino-acid biosynthesis; L-cysteine biosynthesis; L-cysteine from L-serine: step 1/2.</text>
</comment>
<sequence>MVNTMLFAQPARTDGQTDTFAHTVWRKLCHELQAAPAPLWAEHSTPQSLLARLLAEKLAEPIIPFASLHPLFCQILQQSPAIMVAAAQDLHAYATMDPAREGYVAPFLHLKGFQAMQAYRIAHVLWRNGQRLSALHLQSRVSEVMGIDIHPAAVLGHRLVLAPGYGLVIGETALVENDVVLMSDITLGGTGKQAGRRHPTLRRGVLVGPGTQILGAIEIGEGAKIGAGAVVVKPVSPFTAVAGNPARYVNSHTHWPVLTMDLSFPAIDYLL</sequence>
<keyword evidence="8" id="KW-0012">Acyltransferase</keyword>
<evidence type="ECO:0000256" key="3">
    <source>
        <dbReference type="ARBA" id="ARBA00013266"/>
    </source>
</evidence>
<dbReference type="SMART" id="SM00971">
    <property type="entry name" value="SATase_N"/>
    <property type="match status" value="1"/>
</dbReference>
<dbReference type="InterPro" id="IPR011004">
    <property type="entry name" value="Trimer_LpxA-like_sf"/>
</dbReference>
<dbReference type="GO" id="GO:0009001">
    <property type="term" value="F:serine O-acetyltransferase activity"/>
    <property type="evidence" value="ECO:0007669"/>
    <property type="project" value="UniProtKB-EC"/>
</dbReference>